<organism evidence="2 3">
    <name type="scientific">Megasphaera massiliensis</name>
    <dbReference type="NCBI Taxonomy" id="1232428"/>
    <lineage>
        <taxon>Bacteria</taxon>
        <taxon>Bacillati</taxon>
        <taxon>Bacillota</taxon>
        <taxon>Negativicutes</taxon>
        <taxon>Veillonellales</taxon>
        <taxon>Veillonellaceae</taxon>
        <taxon>Megasphaera</taxon>
    </lineage>
</organism>
<protein>
    <submittedName>
        <fullName evidence="2">IS200/IS605 family transposase</fullName>
    </submittedName>
</protein>
<gene>
    <name evidence="2" type="primary">tnpA</name>
    <name evidence="2" type="ORF">NE675_11560</name>
</gene>
<dbReference type="InterPro" id="IPR036515">
    <property type="entry name" value="Transposase_17_sf"/>
</dbReference>
<dbReference type="SUPFAM" id="SSF143422">
    <property type="entry name" value="Transposase IS200-like"/>
    <property type="match status" value="1"/>
</dbReference>
<proteinExistence type="predicted"/>
<name>A0ABT1SUU5_9FIRM</name>
<dbReference type="PANTHER" id="PTHR33360">
    <property type="entry name" value="TRANSPOSASE FOR INSERTION SEQUENCE ELEMENT IS200"/>
    <property type="match status" value="1"/>
</dbReference>
<feature type="domain" description="Transposase IS200-like" evidence="1">
    <location>
        <begin position="1"/>
        <end position="72"/>
    </location>
</feature>
<feature type="non-terminal residue" evidence="2">
    <location>
        <position position="1"/>
    </location>
</feature>
<evidence type="ECO:0000313" key="2">
    <source>
        <dbReference type="EMBL" id="MCQ5343651.1"/>
    </source>
</evidence>
<keyword evidence="3" id="KW-1185">Reference proteome</keyword>
<dbReference type="EMBL" id="JANGEW010000047">
    <property type="protein sequence ID" value="MCQ5343651.1"/>
    <property type="molecule type" value="Genomic_DNA"/>
</dbReference>
<dbReference type="Proteomes" id="UP001206692">
    <property type="component" value="Unassembled WGS sequence"/>
</dbReference>
<dbReference type="Pfam" id="PF01797">
    <property type="entry name" value="Y1_Tnp"/>
    <property type="match status" value="1"/>
</dbReference>
<dbReference type="SMART" id="SM01321">
    <property type="entry name" value="Y1_Tnp"/>
    <property type="match status" value="1"/>
</dbReference>
<accession>A0ABT1SUU5</accession>
<evidence type="ECO:0000313" key="3">
    <source>
        <dbReference type="Proteomes" id="UP001206692"/>
    </source>
</evidence>
<dbReference type="Gene3D" id="3.30.70.1290">
    <property type="entry name" value="Transposase IS200-like"/>
    <property type="match status" value="1"/>
</dbReference>
<comment type="caution">
    <text evidence="2">The sequence shown here is derived from an EMBL/GenBank/DDBJ whole genome shotgun (WGS) entry which is preliminary data.</text>
</comment>
<dbReference type="PANTHER" id="PTHR33360:SF2">
    <property type="entry name" value="TRANSPOSASE FOR INSERTION SEQUENCE ELEMENT IS200"/>
    <property type="match status" value="1"/>
</dbReference>
<dbReference type="RefSeq" id="WP_256186256.1">
    <property type="nucleotide sequence ID" value="NZ_JANGEW010000047.1"/>
</dbReference>
<evidence type="ECO:0000259" key="1">
    <source>
        <dbReference type="SMART" id="SM01321"/>
    </source>
</evidence>
<sequence>MPDHVHMLVSIPPKLSVSSFMGYLKGKSALMMFDRHANLKYKFGNRHFWSEGYYVTTVGMNEKTIRKYIQDQEKADIMKDKLSVKEYEDPFKSTEK</sequence>
<dbReference type="InterPro" id="IPR002686">
    <property type="entry name" value="Transposase_17"/>
</dbReference>
<dbReference type="NCBIfam" id="NF033573">
    <property type="entry name" value="transpos_IS200"/>
    <property type="match status" value="1"/>
</dbReference>
<reference evidence="2 3" key="1">
    <citation type="submission" date="2022-06" db="EMBL/GenBank/DDBJ databases">
        <title>Isolation of gut microbiota from human fecal samples.</title>
        <authorList>
            <person name="Pamer E.G."/>
            <person name="Barat B."/>
            <person name="Waligurski E."/>
            <person name="Medina S."/>
            <person name="Paddock L."/>
            <person name="Mostad J."/>
        </authorList>
    </citation>
    <scope>NUCLEOTIDE SEQUENCE [LARGE SCALE GENOMIC DNA]</scope>
    <source>
        <strain evidence="2 3">DFI.1.1</strain>
    </source>
</reference>